<reference evidence="2 3" key="1">
    <citation type="journal article" date="2021" name="Comput. Struct. Biotechnol. J.">
        <title>De novo genome assembly of the potent medicinal plant Rehmannia glutinosa using nanopore technology.</title>
        <authorList>
            <person name="Ma L."/>
            <person name="Dong C."/>
            <person name="Song C."/>
            <person name="Wang X."/>
            <person name="Zheng X."/>
            <person name="Niu Y."/>
            <person name="Chen S."/>
            <person name="Feng W."/>
        </authorList>
    </citation>
    <scope>NUCLEOTIDE SEQUENCE [LARGE SCALE GENOMIC DNA]</scope>
    <source>
        <strain evidence="2">DH-2019</strain>
    </source>
</reference>
<protein>
    <submittedName>
        <fullName evidence="2">Uncharacterized protein</fullName>
    </submittedName>
</protein>
<dbReference type="InterPro" id="IPR007750">
    <property type="entry name" value="DUF674"/>
</dbReference>
<evidence type="ECO:0000313" key="3">
    <source>
        <dbReference type="Proteomes" id="UP001318860"/>
    </source>
</evidence>
<evidence type="ECO:0000256" key="1">
    <source>
        <dbReference type="SAM" id="Phobius"/>
    </source>
</evidence>
<dbReference type="EMBL" id="JABTTQ020001685">
    <property type="protein sequence ID" value="KAK6128952.1"/>
    <property type="molecule type" value="Genomic_DNA"/>
</dbReference>
<dbReference type="Pfam" id="PF05056">
    <property type="entry name" value="DUF674"/>
    <property type="match status" value="1"/>
</dbReference>
<feature type="transmembrane region" description="Helical" evidence="1">
    <location>
        <begin position="112"/>
        <end position="131"/>
    </location>
</feature>
<keyword evidence="1" id="KW-0472">Membrane</keyword>
<name>A0ABR0V4C6_REHGL</name>
<dbReference type="Proteomes" id="UP001318860">
    <property type="component" value="Unassembled WGS sequence"/>
</dbReference>
<sequence>MISPEYTVKKGYWMRLKDPKDEGRYVKRWANFMVTDDLTVIYFFMSSIISILNALKSSLSDVKELELDALNMKIRKHVHGVPTKLSKPKGEHETNLSGCISKDGLLAARRTLPLRLVCYISQLFFAMALFLCRALQRQGRGAEATVEHFPARSFISMQRRIEDRHHELSHNKTRLFRYLLLGSFFQNLSSEKEDITRPLENVVMKDTSILSTKRHA</sequence>
<proteinExistence type="predicted"/>
<gene>
    <name evidence="2" type="ORF">DH2020_037295</name>
</gene>
<comment type="caution">
    <text evidence="2">The sequence shown here is derived from an EMBL/GenBank/DDBJ whole genome shotgun (WGS) entry which is preliminary data.</text>
</comment>
<organism evidence="2 3">
    <name type="scientific">Rehmannia glutinosa</name>
    <name type="common">Chinese foxglove</name>
    <dbReference type="NCBI Taxonomy" id="99300"/>
    <lineage>
        <taxon>Eukaryota</taxon>
        <taxon>Viridiplantae</taxon>
        <taxon>Streptophyta</taxon>
        <taxon>Embryophyta</taxon>
        <taxon>Tracheophyta</taxon>
        <taxon>Spermatophyta</taxon>
        <taxon>Magnoliopsida</taxon>
        <taxon>eudicotyledons</taxon>
        <taxon>Gunneridae</taxon>
        <taxon>Pentapetalae</taxon>
        <taxon>asterids</taxon>
        <taxon>lamiids</taxon>
        <taxon>Lamiales</taxon>
        <taxon>Orobanchaceae</taxon>
        <taxon>Rehmannieae</taxon>
        <taxon>Rehmannia</taxon>
    </lineage>
</organism>
<keyword evidence="1" id="KW-1133">Transmembrane helix</keyword>
<feature type="transmembrane region" description="Helical" evidence="1">
    <location>
        <begin position="38"/>
        <end position="55"/>
    </location>
</feature>
<accession>A0ABR0V4C6</accession>
<keyword evidence="1" id="KW-0812">Transmembrane</keyword>
<keyword evidence="3" id="KW-1185">Reference proteome</keyword>
<evidence type="ECO:0000313" key="2">
    <source>
        <dbReference type="EMBL" id="KAK6128952.1"/>
    </source>
</evidence>